<sequence>MSDDDIPAQKTDRLCGSSDSVLALEDFLPYRLNLVSETVSYSFARLYGEQFGMTRPDWRVIAIIGQLGRVTAKTIGERSTMHKTKVSRAVSTLEKRGFVVRTPNPEDMREIFLELTPAGQNVYNALVPQAFAFTRHLTDALSPEEREQLETILNKLVQSAATFDG</sequence>
<proteinExistence type="predicted"/>
<evidence type="ECO:0000313" key="5">
    <source>
        <dbReference type="EMBL" id="MBS8259097.1"/>
    </source>
</evidence>
<dbReference type="PRINTS" id="PR00598">
    <property type="entry name" value="HTHMARR"/>
</dbReference>
<dbReference type="InterPro" id="IPR036390">
    <property type="entry name" value="WH_DNA-bd_sf"/>
</dbReference>
<evidence type="ECO:0000256" key="2">
    <source>
        <dbReference type="ARBA" id="ARBA00023125"/>
    </source>
</evidence>
<dbReference type="SMART" id="SM00347">
    <property type="entry name" value="HTH_MARR"/>
    <property type="match status" value="1"/>
</dbReference>
<dbReference type="InterPro" id="IPR000835">
    <property type="entry name" value="HTH_MarR-typ"/>
</dbReference>
<dbReference type="RefSeq" id="WP_213214773.1">
    <property type="nucleotide sequence ID" value="NZ_QTKU01000001.1"/>
</dbReference>
<evidence type="ECO:0000259" key="4">
    <source>
        <dbReference type="PROSITE" id="PS50995"/>
    </source>
</evidence>
<organism evidence="5 6">
    <name type="scientific">Roseibium polysiphoniae</name>
    <dbReference type="NCBI Taxonomy" id="2571221"/>
    <lineage>
        <taxon>Bacteria</taxon>
        <taxon>Pseudomonadati</taxon>
        <taxon>Pseudomonadota</taxon>
        <taxon>Alphaproteobacteria</taxon>
        <taxon>Hyphomicrobiales</taxon>
        <taxon>Stappiaceae</taxon>
        <taxon>Roseibium</taxon>
    </lineage>
</organism>
<dbReference type="PROSITE" id="PS50995">
    <property type="entry name" value="HTH_MARR_2"/>
    <property type="match status" value="1"/>
</dbReference>
<dbReference type="Proteomes" id="UP000705379">
    <property type="component" value="Unassembled WGS sequence"/>
</dbReference>
<reference evidence="5" key="1">
    <citation type="submission" date="2018-08" db="EMBL/GenBank/DDBJ databases">
        <authorList>
            <person name="Jin W."/>
            <person name="Wang H."/>
            <person name="Yang Y."/>
            <person name="Li M."/>
            <person name="Liu J."/>
        </authorList>
    </citation>
    <scope>NUCLEOTIDE SEQUENCE</scope>
    <source>
        <strain evidence="5">AESS21</strain>
    </source>
</reference>
<evidence type="ECO:0000256" key="1">
    <source>
        <dbReference type="ARBA" id="ARBA00023015"/>
    </source>
</evidence>
<dbReference type="PANTHER" id="PTHR35790">
    <property type="entry name" value="HTH-TYPE TRANSCRIPTIONAL REGULATOR PCHR"/>
    <property type="match status" value="1"/>
</dbReference>
<keyword evidence="1" id="KW-0805">Transcription regulation</keyword>
<keyword evidence="2" id="KW-0238">DNA-binding</keyword>
<reference evidence="5" key="2">
    <citation type="journal article" date="2021" name="Microorganisms">
        <title>Bacterial Dimethylsulfoniopropionate Biosynthesis in the East China Sea.</title>
        <authorList>
            <person name="Liu J."/>
            <person name="Zhang Y."/>
            <person name="Liu J."/>
            <person name="Zhong H."/>
            <person name="Williams B.T."/>
            <person name="Zheng Y."/>
            <person name="Curson A.R.J."/>
            <person name="Sun C."/>
            <person name="Sun H."/>
            <person name="Song D."/>
            <person name="Wagner Mackenzie B."/>
            <person name="Bermejo Martinez A."/>
            <person name="Todd J.D."/>
            <person name="Zhang X.H."/>
        </authorList>
    </citation>
    <scope>NUCLEOTIDE SEQUENCE</scope>
    <source>
        <strain evidence="5">AESS21</strain>
    </source>
</reference>
<dbReference type="SUPFAM" id="SSF46785">
    <property type="entry name" value="Winged helix' DNA-binding domain"/>
    <property type="match status" value="1"/>
</dbReference>
<dbReference type="Gene3D" id="1.10.10.10">
    <property type="entry name" value="Winged helix-like DNA-binding domain superfamily/Winged helix DNA-binding domain"/>
    <property type="match status" value="1"/>
</dbReference>
<evidence type="ECO:0000256" key="3">
    <source>
        <dbReference type="ARBA" id="ARBA00023163"/>
    </source>
</evidence>
<comment type="caution">
    <text evidence="5">The sequence shown here is derived from an EMBL/GenBank/DDBJ whole genome shotgun (WGS) entry which is preliminary data.</text>
</comment>
<dbReference type="InterPro" id="IPR052067">
    <property type="entry name" value="Metal_resp_HTH_trans_reg"/>
</dbReference>
<feature type="domain" description="HTH marR-type" evidence="4">
    <location>
        <begin position="25"/>
        <end position="158"/>
    </location>
</feature>
<dbReference type="Pfam" id="PF01047">
    <property type="entry name" value="MarR"/>
    <property type="match status" value="1"/>
</dbReference>
<keyword evidence="3" id="KW-0804">Transcription</keyword>
<dbReference type="EMBL" id="QTKU01000001">
    <property type="protein sequence ID" value="MBS8259097.1"/>
    <property type="molecule type" value="Genomic_DNA"/>
</dbReference>
<gene>
    <name evidence="5" type="ORF">DYI23_02595</name>
</gene>
<protein>
    <submittedName>
        <fullName evidence="5">MarR family transcriptional regulator</fullName>
    </submittedName>
</protein>
<dbReference type="AlphaFoldDB" id="A0A944CAW0"/>
<dbReference type="GO" id="GO:0003677">
    <property type="term" value="F:DNA binding"/>
    <property type="evidence" value="ECO:0007669"/>
    <property type="project" value="UniProtKB-KW"/>
</dbReference>
<dbReference type="PANTHER" id="PTHR35790:SF4">
    <property type="entry name" value="HTH-TYPE TRANSCRIPTIONAL REGULATOR PCHR"/>
    <property type="match status" value="1"/>
</dbReference>
<dbReference type="InterPro" id="IPR036388">
    <property type="entry name" value="WH-like_DNA-bd_sf"/>
</dbReference>
<accession>A0A944CAW0</accession>
<name>A0A944CAW0_9HYPH</name>
<evidence type="ECO:0000313" key="6">
    <source>
        <dbReference type="Proteomes" id="UP000705379"/>
    </source>
</evidence>
<dbReference type="GO" id="GO:0003700">
    <property type="term" value="F:DNA-binding transcription factor activity"/>
    <property type="evidence" value="ECO:0007669"/>
    <property type="project" value="InterPro"/>
</dbReference>